<comment type="caution">
    <text evidence="6">The sequence shown here is derived from an EMBL/GenBank/DDBJ whole genome shotgun (WGS) entry which is preliminary data.</text>
</comment>
<proteinExistence type="inferred from homology"/>
<protein>
    <recommendedName>
        <fullName evidence="5">Carboxylesterase type B domain-containing protein</fullName>
    </recommendedName>
</protein>
<comment type="similarity">
    <text evidence="1">Belongs to the type-B carboxylesterase/lipase family.</text>
</comment>
<dbReference type="InterPro" id="IPR019819">
    <property type="entry name" value="Carboxylesterase_B_CS"/>
</dbReference>
<keyword evidence="7" id="KW-1185">Reference proteome</keyword>
<evidence type="ECO:0000259" key="5">
    <source>
        <dbReference type="Pfam" id="PF00135"/>
    </source>
</evidence>
<keyword evidence="3" id="KW-0378">Hydrolase</keyword>
<dbReference type="PANTHER" id="PTHR43142:SF1">
    <property type="entry name" value="CARBOXYLIC ESTER HYDROLASE"/>
    <property type="match status" value="1"/>
</dbReference>
<dbReference type="Proteomes" id="UP001187531">
    <property type="component" value="Unassembled WGS sequence"/>
</dbReference>
<dbReference type="InterPro" id="IPR029058">
    <property type="entry name" value="AB_hydrolase_fold"/>
</dbReference>
<dbReference type="EMBL" id="JAVRJZ010000003">
    <property type="protein sequence ID" value="KAK2724449.1"/>
    <property type="molecule type" value="Genomic_DNA"/>
</dbReference>
<dbReference type="InterPro" id="IPR002018">
    <property type="entry name" value="CarbesteraseB"/>
</dbReference>
<keyword evidence="4" id="KW-0325">Glycoprotein</keyword>
<evidence type="ECO:0000313" key="6">
    <source>
        <dbReference type="EMBL" id="KAK2724449.1"/>
    </source>
</evidence>
<dbReference type="SUPFAM" id="SSF53474">
    <property type="entry name" value="alpha/beta-Hydrolases"/>
    <property type="match status" value="1"/>
</dbReference>
<dbReference type="AlphaFoldDB" id="A0AA88IC48"/>
<evidence type="ECO:0000256" key="4">
    <source>
        <dbReference type="ARBA" id="ARBA00023180"/>
    </source>
</evidence>
<evidence type="ECO:0000256" key="1">
    <source>
        <dbReference type="ARBA" id="ARBA00005964"/>
    </source>
</evidence>
<reference evidence="6" key="1">
    <citation type="submission" date="2023-07" db="EMBL/GenBank/DDBJ databases">
        <title>Chromosome-level genome assembly of Artemia franciscana.</title>
        <authorList>
            <person name="Jo E."/>
        </authorList>
    </citation>
    <scope>NUCLEOTIDE SEQUENCE</scope>
    <source>
        <tissue evidence="6">Whole body</tissue>
    </source>
</reference>
<dbReference type="PANTHER" id="PTHR43142">
    <property type="entry name" value="CARBOXYLIC ESTER HYDROLASE"/>
    <property type="match status" value="1"/>
</dbReference>
<evidence type="ECO:0000256" key="2">
    <source>
        <dbReference type="ARBA" id="ARBA00022487"/>
    </source>
</evidence>
<sequence>MYCILLIVQLCQATSYVEVFTHLGPVRGEKVLAGSGTSYDQFRGLRYAKAPTKNLRFAAPVEPPKWVDLVDALEDGEICPQFDIGANQPIGDEDCLFLNVYTPSVKGDRPVAVFIHGGEFVTGGASLSYFGPEYLIEQKVLLVTIQYRLGALGFLSTGDGSATGNWGLHDQILALEWVKKNIHAFGGNPNSVTLIGQGAGAASASLLATSVKAIGLFQRLILMSGNALCDQYIQKEPKKAAIELGNRLECEPHASDSLVRCLRNQPLEKLVKHAHSMYTFFSFPRWFVPTIDNLIVTESIDRTIEKGLFPNIPVMVGQTKDEGAFYYRLTLNAFGSGRYEDSFIDQHLPRILLALTSFRKRLVPLTRAIRKRYFMNADLEDETQFRSKYVEVLTDLLYTRCTDNFVKLLTNKSHIVFRYVFNYMGQYSIAKLQTGKGSLGVAHGDDLQYLFNNVWSDEYSMSSDDVDFSKSIYVPLITNFLKYGVPTFKMTETVKVPWPPSTPSKDIVLKINDPLEVKENWKSGFIRFWTVEVPSLLSAKIKTSSKTKDEL</sequence>
<gene>
    <name evidence="6" type="ORF">QYM36_001080</name>
</gene>
<organism evidence="6 7">
    <name type="scientific">Artemia franciscana</name>
    <name type="common">Brine shrimp</name>
    <name type="synonym">Artemia sanfranciscana</name>
    <dbReference type="NCBI Taxonomy" id="6661"/>
    <lineage>
        <taxon>Eukaryota</taxon>
        <taxon>Metazoa</taxon>
        <taxon>Ecdysozoa</taxon>
        <taxon>Arthropoda</taxon>
        <taxon>Crustacea</taxon>
        <taxon>Branchiopoda</taxon>
        <taxon>Anostraca</taxon>
        <taxon>Artemiidae</taxon>
        <taxon>Artemia</taxon>
    </lineage>
</organism>
<dbReference type="PROSITE" id="PS00941">
    <property type="entry name" value="CARBOXYLESTERASE_B_2"/>
    <property type="match status" value="1"/>
</dbReference>
<dbReference type="Gene3D" id="3.40.50.1820">
    <property type="entry name" value="alpha/beta hydrolase"/>
    <property type="match status" value="1"/>
</dbReference>
<keyword evidence="2" id="KW-0719">Serine esterase</keyword>
<evidence type="ECO:0000313" key="7">
    <source>
        <dbReference type="Proteomes" id="UP001187531"/>
    </source>
</evidence>
<accession>A0AA88IC48</accession>
<feature type="domain" description="Carboxylesterase type B" evidence="5">
    <location>
        <begin position="18"/>
        <end position="529"/>
    </location>
</feature>
<name>A0AA88IC48_ARTSF</name>
<evidence type="ECO:0000256" key="3">
    <source>
        <dbReference type="ARBA" id="ARBA00022801"/>
    </source>
</evidence>
<dbReference type="Pfam" id="PF00135">
    <property type="entry name" value="COesterase"/>
    <property type="match status" value="1"/>
</dbReference>
<dbReference type="GO" id="GO:0052689">
    <property type="term" value="F:carboxylic ester hydrolase activity"/>
    <property type="evidence" value="ECO:0007669"/>
    <property type="project" value="UniProtKB-KW"/>
</dbReference>